<dbReference type="EMBL" id="JARBHB010000011">
    <property type="protein sequence ID" value="KAJ8872562.1"/>
    <property type="molecule type" value="Genomic_DNA"/>
</dbReference>
<feature type="compositionally biased region" description="Polar residues" evidence="1">
    <location>
        <begin position="116"/>
        <end position="125"/>
    </location>
</feature>
<dbReference type="Proteomes" id="UP001159363">
    <property type="component" value="Chromosome 10"/>
</dbReference>
<proteinExistence type="predicted"/>
<evidence type="ECO:0000313" key="3">
    <source>
        <dbReference type="Proteomes" id="UP001159363"/>
    </source>
</evidence>
<name>A0ABQ9GKN4_9NEOP</name>
<keyword evidence="3" id="KW-1185">Reference proteome</keyword>
<accession>A0ABQ9GKN4</accession>
<evidence type="ECO:0000313" key="2">
    <source>
        <dbReference type="EMBL" id="KAJ8872562.1"/>
    </source>
</evidence>
<organism evidence="2 3">
    <name type="scientific">Dryococelus australis</name>
    <dbReference type="NCBI Taxonomy" id="614101"/>
    <lineage>
        <taxon>Eukaryota</taxon>
        <taxon>Metazoa</taxon>
        <taxon>Ecdysozoa</taxon>
        <taxon>Arthropoda</taxon>
        <taxon>Hexapoda</taxon>
        <taxon>Insecta</taxon>
        <taxon>Pterygota</taxon>
        <taxon>Neoptera</taxon>
        <taxon>Polyneoptera</taxon>
        <taxon>Phasmatodea</taxon>
        <taxon>Verophasmatodea</taxon>
        <taxon>Anareolatae</taxon>
        <taxon>Phasmatidae</taxon>
        <taxon>Eurycanthinae</taxon>
        <taxon>Dryococelus</taxon>
    </lineage>
</organism>
<evidence type="ECO:0000256" key="1">
    <source>
        <dbReference type="SAM" id="MobiDB-lite"/>
    </source>
</evidence>
<feature type="region of interest" description="Disordered" evidence="1">
    <location>
        <begin position="108"/>
        <end position="130"/>
    </location>
</feature>
<sequence length="183" mass="20210">MCTTFFHLHQAGRQLATKATIGTHLNYGPTFISIGDSLDVVVYVDADCRRGELEAAPRPSLRRCQPSQVYGWRLAIVRRYLRSSVITRDVLNLRYLLVTGSKWSNAGEIPEKTHRPTASSGTIPTCGNPVTRPGIESGSPWWEASGLTGRPPRPLSVLELTIVILVHTTPDTTLYIIAFIIGR</sequence>
<reference evidence="2 3" key="1">
    <citation type="submission" date="2023-02" db="EMBL/GenBank/DDBJ databases">
        <title>LHISI_Scaffold_Assembly.</title>
        <authorList>
            <person name="Stuart O.P."/>
            <person name="Cleave R."/>
            <person name="Magrath M.J.L."/>
            <person name="Mikheyev A.S."/>
        </authorList>
    </citation>
    <scope>NUCLEOTIDE SEQUENCE [LARGE SCALE GENOMIC DNA]</scope>
    <source>
        <strain evidence="2">Daus_M_001</strain>
        <tissue evidence="2">Leg muscle</tissue>
    </source>
</reference>
<comment type="caution">
    <text evidence="2">The sequence shown here is derived from an EMBL/GenBank/DDBJ whole genome shotgun (WGS) entry which is preliminary data.</text>
</comment>
<gene>
    <name evidence="2" type="ORF">PR048_026168</name>
</gene>
<protein>
    <submittedName>
        <fullName evidence="2">Uncharacterized protein</fullName>
    </submittedName>
</protein>